<protein>
    <submittedName>
        <fullName evidence="1">All-trans-phytoene synthase</fullName>
    </submittedName>
</protein>
<reference evidence="1 2" key="1">
    <citation type="submission" date="2019-02" db="EMBL/GenBank/DDBJ databases">
        <title>Deep-cultivation of Planctomycetes and their phenomic and genomic characterization uncovers novel biology.</title>
        <authorList>
            <person name="Wiegand S."/>
            <person name="Jogler M."/>
            <person name="Boedeker C."/>
            <person name="Pinto D."/>
            <person name="Vollmers J."/>
            <person name="Rivas-Marin E."/>
            <person name="Kohn T."/>
            <person name="Peeters S.H."/>
            <person name="Heuer A."/>
            <person name="Rast P."/>
            <person name="Oberbeckmann S."/>
            <person name="Bunk B."/>
            <person name="Jeske O."/>
            <person name="Meyerdierks A."/>
            <person name="Storesund J.E."/>
            <person name="Kallscheuer N."/>
            <person name="Luecker S."/>
            <person name="Lage O.M."/>
            <person name="Pohl T."/>
            <person name="Merkel B.J."/>
            <person name="Hornburger P."/>
            <person name="Mueller R.-W."/>
            <person name="Bruemmer F."/>
            <person name="Labrenz M."/>
            <person name="Spormann A.M."/>
            <person name="Op Den Camp H."/>
            <person name="Overmann J."/>
            <person name="Amann R."/>
            <person name="Jetten M.S.M."/>
            <person name="Mascher T."/>
            <person name="Medema M.H."/>
            <person name="Devos D.P."/>
            <person name="Kaster A.-K."/>
            <person name="Ovreas L."/>
            <person name="Rohde M."/>
            <person name="Galperin M.Y."/>
            <person name="Jogler C."/>
        </authorList>
    </citation>
    <scope>NUCLEOTIDE SEQUENCE [LARGE SCALE GENOMIC DNA]</scope>
    <source>
        <strain evidence="1 2">Q31b</strain>
    </source>
</reference>
<dbReference type="SFLD" id="SFLDG01018">
    <property type="entry name" value="Squalene/Phytoene_Synthase_Lik"/>
    <property type="match status" value="1"/>
</dbReference>
<dbReference type="Pfam" id="PF00494">
    <property type="entry name" value="SQS_PSY"/>
    <property type="match status" value="1"/>
</dbReference>
<dbReference type="InterPro" id="IPR044843">
    <property type="entry name" value="Trans_IPPS_bact-type"/>
</dbReference>
<evidence type="ECO:0000313" key="1">
    <source>
        <dbReference type="EMBL" id="TWU41428.1"/>
    </source>
</evidence>
<dbReference type="GO" id="GO:0004311">
    <property type="term" value="F:geranylgeranyl diphosphate synthase activity"/>
    <property type="evidence" value="ECO:0007669"/>
    <property type="project" value="InterPro"/>
</dbReference>
<dbReference type="InterPro" id="IPR002060">
    <property type="entry name" value="Squ/phyt_synthse"/>
</dbReference>
<dbReference type="InterPro" id="IPR017827">
    <property type="entry name" value="HSQ_synthase_HpnC"/>
</dbReference>
<dbReference type="GO" id="GO:0051996">
    <property type="term" value="F:squalene synthase [NAD(P)H] activity"/>
    <property type="evidence" value="ECO:0007669"/>
    <property type="project" value="InterPro"/>
</dbReference>
<evidence type="ECO:0000313" key="2">
    <source>
        <dbReference type="Proteomes" id="UP000315471"/>
    </source>
</evidence>
<dbReference type="GO" id="GO:0016114">
    <property type="term" value="P:terpenoid biosynthetic process"/>
    <property type="evidence" value="ECO:0007669"/>
    <property type="project" value="UniProtKB-ARBA"/>
</dbReference>
<keyword evidence="2" id="KW-1185">Reference proteome</keyword>
<organism evidence="1 2">
    <name type="scientific">Novipirellula aureliae</name>
    <dbReference type="NCBI Taxonomy" id="2527966"/>
    <lineage>
        <taxon>Bacteria</taxon>
        <taxon>Pseudomonadati</taxon>
        <taxon>Planctomycetota</taxon>
        <taxon>Planctomycetia</taxon>
        <taxon>Pirellulales</taxon>
        <taxon>Pirellulaceae</taxon>
        <taxon>Novipirellula</taxon>
    </lineage>
</organism>
<name>A0A5C6DXN7_9BACT</name>
<dbReference type="SFLD" id="SFLDG01212">
    <property type="entry name" value="Phytoene_synthase_like"/>
    <property type="match status" value="1"/>
</dbReference>
<proteinExistence type="predicted"/>
<dbReference type="InterPro" id="IPR008949">
    <property type="entry name" value="Isoprenoid_synthase_dom_sf"/>
</dbReference>
<dbReference type="InterPro" id="IPR033904">
    <property type="entry name" value="Trans_IPPS_HH"/>
</dbReference>
<dbReference type="PANTHER" id="PTHR31480">
    <property type="entry name" value="BIFUNCTIONAL LYCOPENE CYCLASE/PHYTOENE SYNTHASE"/>
    <property type="match status" value="1"/>
</dbReference>
<comment type="caution">
    <text evidence="1">The sequence shown here is derived from an EMBL/GenBank/DDBJ whole genome shotgun (WGS) entry which is preliminary data.</text>
</comment>
<sequence>MTVSGDLANSEKLCRKIANSHYENFLVSRLLLPRRYRQPFVNVYAFCRTADDLADESDSPESALKQLAQFQTSLDATFAGHPPGGLFPALHQTVEDFHLDQQPFNDLLCAFRQDQLETRFRDFEELLCYCQRSANPVGRIVLRLADAASDENVAFSDKICTGLQLVNFWQDVARDFAIGRVYLPNDQMERFGVDDAMLRLPTTVAPLRQLLVSECNRAEQYFLDGQTIISRVPKWLGRNLSLFIGGGLATISAIRKIDFDVLKQRPTVSKRTQIRLVLKHFW</sequence>
<dbReference type="AlphaFoldDB" id="A0A5C6DXN7"/>
<dbReference type="NCBIfam" id="TIGR03464">
    <property type="entry name" value="HpnC"/>
    <property type="match status" value="1"/>
</dbReference>
<dbReference type="Proteomes" id="UP000315471">
    <property type="component" value="Unassembled WGS sequence"/>
</dbReference>
<dbReference type="SFLD" id="SFLDS00005">
    <property type="entry name" value="Isoprenoid_Synthase_Type_I"/>
    <property type="match status" value="1"/>
</dbReference>
<dbReference type="Gene3D" id="1.10.600.10">
    <property type="entry name" value="Farnesyl Diphosphate Synthase"/>
    <property type="match status" value="1"/>
</dbReference>
<accession>A0A5C6DXN7</accession>
<dbReference type="EMBL" id="SJPY01000004">
    <property type="protein sequence ID" value="TWU41428.1"/>
    <property type="molecule type" value="Genomic_DNA"/>
</dbReference>
<gene>
    <name evidence="1" type="primary">crtB_2</name>
    <name evidence="1" type="ORF">Q31b_28750</name>
</gene>
<dbReference type="SUPFAM" id="SSF48576">
    <property type="entry name" value="Terpenoid synthases"/>
    <property type="match status" value="1"/>
</dbReference>
<dbReference type="CDD" id="cd00683">
    <property type="entry name" value="Trans_IPPS_HH"/>
    <property type="match status" value="1"/>
</dbReference>
<dbReference type="OrthoDB" id="9787280at2"/>